<keyword evidence="2" id="KW-1185">Reference proteome</keyword>
<dbReference type="AlphaFoldDB" id="A0AA88J9A1"/>
<protein>
    <submittedName>
        <fullName evidence="1">Uncharacterized protein</fullName>
    </submittedName>
</protein>
<sequence length="143" mass="16088">MWDCTAYPFLVGTDDCHNHSSFRGPTSSLTTLLVSFALGLTPKGLIPLRTGLFTYEPSHISITHRTPCPHGFTLGLTPNGLIPLRDEFGFHDVASTTVFKKRSWKVRQKHGAEHGFRKPSWKPRLPRRSSKTVVEARSFHDGF</sequence>
<dbReference type="EMBL" id="BTGU01000179">
    <property type="protein sequence ID" value="GMN64446.1"/>
    <property type="molecule type" value="Genomic_DNA"/>
</dbReference>
<proteinExistence type="predicted"/>
<reference evidence="1" key="1">
    <citation type="submission" date="2023-07" db="EMBL/GenBank/DDBJ databases">
        <title>draft genome sequence of fig (Ficus carica).</title>
        <authorList>
            <person name="Takahashi T."/>
            <person name="Nishimura K."/>
        </authorList>
    </citation>
    <scope>NUCLEOTIDE SEQUENCE</scope>
</reference>
<name>A0AA88J9A1_FICCA</name>
<dbReference type="Proteomes" id="UP001187192">
    <property type="component" value="Unassembled WGS sequence"/>
</dbReference>
<comment type="caution">
    <text evidence="1">The sequence shown here is derived from an EMBL/GenBank/DDBJ whole genome shotgun (WGS) entry which is preliminary data.</text>
</comment>
<organism evidence="1 2">
    <name type="scientific">Ficus carica</name>
    <name type="common">Common fig</name>
    <dbReference type="NCBI Taxonomy" id="3494"/>
    <lineage>
        <taxon>Eukaryota</taxon>
        <taxon>Viridiplantae</taxon>
        <taxon>Streptophyta</taxon>
        <taxon>Embryophyta</taxon>
        <taxon>Tracheophyta</taxon>
        <taxon>Spermatophyta</taxon>
        <taxon>Magnoliopsida</taxon>
        <taxon>eudicotyledons</taxon>
        <taxon>Gunneridae</taxon>
        <taxon>Pentapetalae</taxon>
        <taxon>rosids</taxon>
        <taxon>fabids</taxon>
        <taxon>Rosales</taxon>
        <taxon>Moraceae</taxon>
        <taxon>Ficeae</taxon>
        <taxon>Ficus</taxon>
    </lineage>
</organism>
<accession>A0AA88J9A1</accession>
<gene>
    <name evidence="1" type="ORF">TIFTF001_033519</name>
</gene>
<evidence type="ECO:0000313" key="1">
    <source>
        <dbReference type="EMBL" id="GMN64446.1"/>
    </source>
</evidence>
<evidence type="ECO:0000313" key="2">
    <source>
        <dbReference type="Proteomes" id="UP001187192"/>
    </source>
</evidence>